<evidence type="ECO:0000256" key="1">
    <source>
        <dbReference type="ARBA" id="ARBA00001946"/>
    </source>
</evidence>
<dbReference type="Proteomes" id="UP001597351">
    <property type="component" value="Unassembled WGS sequence"/>
</dbReference>
<evidence type="ECO:0000256" key="2">
    <source>
        <dbReference type="ARBA" id="ARBA00022801"/>
    </source>
</evidence>
<gene>
    <name evidence="4" type="ORF">ACFSDE_11995</name>
</gene>
<sequence length="207" mass="22184">MDGVLFDLDDTLVDQASAAASAVVAWMGEDRPGLVARWTGVSALHYRRFQDRELTYDEQRRARVRDLLEDPSLRDDEADAAFDTYRHHYDAACVPFPDALPTLRRARDAGLRVGVLTNGMAERQVLKAARAGITTVVDVVVASSALPVSKPHPAAFHAACGRLGTEPGATLMVGDSLADDVHGASAAGLPRSCWTGTTPTRTPAYVA</sequence>
<dbReference type="Gene3D" id="1.20.120.1600">
    <property type="match status" value="1"/>
</dbReference>
<name>A0ABW4TNJ8_9ACTN</name>
<comment type="cofactor">
    <cofactor evidence="1">
        <name>Mg(2+)</name>
        <dbReference type="ChEBI" id="CHEBI:18420"/>
    </cofactor>
</comment>
<dbReference type="InterPro" id="IPR006439">
    <property type="entry name" value="HAD-SF_hydro_IA"/>
</dbReference>
<keyword evidence="3" id="KW-0460">Magnesium</keyword>
<organism evidence="4 5">
    <name type="scientific">Nocardioides aestuarii</name>
    <dbReference type="NCBI Taxonomy" id="252231"/>
    <lineage>
        <taxon>Bacteria</taxon>
        <taxon>Bacillati</taxon>
        <taxon>Actinomycetota</taxon>
        <taxon>Actinomycetes</taxon>
        <taxon>Propionibacteriales</taxon>
        <taxon>Nocardioidaceae</taxon>
        <taxon>Nocardioides</taxon>
    </lineage>
</organism>
<dbReference type="GO" id="GO:0016787">
    <property type="term" value="F:hydrolase activity"/>
    <property type="evidence" value="ECO:0007669"/>
    <property type="project" value="UniProtKB-KW"/>
</dbReference>
<evidence type="ECO:0000313" key="4">
    <source>
        <dbReference type="EMBL" id="MFD1947515.1"/>
    </source>
</evidence>
<dbReference type="InterPro" id="IPR036412">
    <property type="entry name" value="HAD-like_sf"/>
</dbReference>
<dbReference type="InterPro" id="IPR023214">
    <property type="entry name" value="HAD_sf"/>
</dbReference>
<dbReference type="NCBIfam" id="TIGR01509">
    <property type="entry name" value="HAD-SF-IA-v3"/>
    <property type="match status" value="1"/>
</dbReference>
<dbReference type="Pfam" id="PF00702">
    <property type="entry name" value="Hydrolase"/>
    <property type="match status" value="1"/>
</dbReference>
<dbReference type="SUPFAM" id="SSF56784">
    <property type="entry name" value="HAD-like"/>
    <property type="match status" value="1"/>
</dbReference>
<protein>
    <submittedName>
        <fullName evidence="4">HAD family hydrolase</fullName>
        <ecNumber evidence="4">3.1.3.-</ecNumber>
    </submittedName>
</protein>
<dbReference type="NCBIfam" id="TIGR01549">
    <property type="entry name" value="HAD-SF-IA-v1"/>
    <property type="match status" value="1"/>
</dbReference>
<keyword evidence="2 4" id="KW-0378">Hydrolase</keyword>
<dbReference type="PANTHER" id="PTHR46470:SF4">
    <property type="entry name" value="5-AMINO-6-(5-PHOSPHO-D-RIBITYLAMINO)URACIL PHOSPHATASE YIGB"/>
    <property type="match status" value="1"/>
</dbReference>
<reference evidence="5" key="1">
    <citation type="journal article" date="2019" name="Int. J. Syst. Evol. Microbiol.">
        <title>The Global Catalogue of Microorganisms (GCM) 10K type strain sequencing project: providing services to taxonomists for standard genome sequencing and annotation.</title>
        <authorList>
            <consortium name="The Broad Institute Genomics Platform"/>
            <consortium name="The Broad Institute Genome Sequencing Center for Infectious Disease"/>
            <person name="Wu L."/>
            <person name="Ma J."/>
        </authorList>
    </citation>
    <scope>NUCLEOTIDE SEQUENCE [LARGE SCALE GENOMIC DNA]</scope>
    <source>
        <strain evidence="5">CGMCC 1.12477</strain>
    </source>
</reference>
<dbReference type="EC" id="3.1.3.-" evidence="4"/>
<comment type="caution">
    <text evidence="4">The sequence shown here is derived from an EMBL/GenBank/DDBJ whole genome shotgun (WGS) entry which is preliminary data.</text>
</comment>
<dbReference type="PRINTS" id="PR00413">
    <property type="entry name" value="HADHALOGNASE"/>
</dbReference>
<evidence type="ECO:0000313" key="5">
    <source>
        <dbReference type="Proteomes" id="UP001597351"/>
    </source>
</evidence>
<keyword evidence="5" id="KW-1185">Reference proteome</keyword>
<dbReference type="EMBL" id="JBHUGD010000003">
    <property type="protein sequence ID" value="MFD1947515.1"/>
    <property type="molecule type" value="Genomic_DNA"/>
</dbReference>
<dbReference type="RefSeq" id="WP_343918689.1">
    <property type="nucleotide sequence ID" value="NZ_BAAAJT010000002.1"/>
</dbReference>
<dbReference type="SFLD" id="SFLDG01129">
    <property type="entry name" value="C1.5:_HAD__Beta-PGM__Phosphata"/>
    <property type="match status" value="1"/>
</dbReference>
<dbReference type="SFLD" id="SFLDS00003">
    <property type="entry name" value="Haloacid_Dehalogenase"/>
    <property type="match status" value="1"/>
</dbReference>
<accession>A0ABW4TNJ8</accession>
<proteinExistence type="predicted"/>
<dbReference type="PANTHER" id="PTHR46470">
    <property type="entry name" value="N-ACYLNEURAMINATE-9-PHOSPHATASE"/>
    <property type="match status" value="1"/>
</dbReference>
<evidence type="ECO:0000256" key="3">
    <source>
        <dbReference type="ARBA" id="ARBA00022842"/>
    </source>
</evidence>
<dbReference type="InterPro" id="IPR051400">
    <property type="entry name" value="HAD-like_hydrolase"/>
</dbReference>
<dbReference type="Gene3D" id="3.40.50.1000">
    <property type="entry name" value="HAD superfamily/HAD-like"/>
    <property type="match status" value="1"/>
</dbReference>